<dbReference type="InterPro" id="IPR011545">
    <property type="entry name" value="DEAD/DEAH_box_helicase_dom"/>
</dbReference>
<evidence type="ECO:0000313" key="13">
    <source>
        <dbReference type="Proteomes" id="UP000422822"/>
    </source>
</evidence>
<evidence type="ECO:0000256" key="5">
    <source>
        <dbReference type="ARBA" id="ARBA00022806"/>
    </source>
</evidence>
<keyword evidence="1 9" id="KW-0963">Cytoplasm</keyword>
<dbReference type="SMART" id="SM00490">
    <property type="entry name" value="HELICc"/>
    <property type="match status" value="1"/>
</dbReference>
<dbReference type="GO" id="GO:0006355">
    <property type="term" value="P:regulation of DNA-templated transcription"/>
    <property type="evidence" value="ECO:0007669"/>
    <property type="project" value="UniProtKB-UniRule"/>
</dbReference>
<reference evidence="12 13" key="1">
    <citation type="submission" date="2018-10" db="EMBL/GenBank/DDBJ databases">
        <title>Propagation and draft genome sequences of three atypical Erhlichia ruminantium isolates.</title>
        <authorList>
            <person name="Liebenberg J."/>
            <person name="Steyn H."/>
            <person name="Josemans A."/>
            <person name="Zweygarth E."/>
        </authorList>
    </citation>
    <scope>NUCLEOTIDE SEQUENCE [LARGE SCALE GENOMIC DNA]</scope>
    <source>
        <strain evidence="12 13">Omatjenne</strain>
    </source>
</reference>
<evidence type="ECO:0000259" key="10">
    <source>
        <dbReference type="PROSITE" id="PS51192"/>
    </source>
</evidence>
<evidence type="ECO:0000256" key="9">
    <source>
        <dbReference type="HAMAP-Rule" id="MF_00969"/>
    </source>
</evidence>
<dbReference type="InterPro" id="IPR047112">
    <property type="entry name" value="RecG/Mfd"/>
</dbReference>
<evidence type="ECO:0000256" key="8">
    <source>
        <dbReference type="ARBA" id="ARBA00023204"/>
    </source>
</evidence>
<dbReference type="InterPro" id="IPR037235">
    <property type="entry name" value="TRCF-like_C_D7"/>
</dbReference>
<dbReference type="PROSITE" id="PS51192">
    <property type="entry name" value="HELICASE_ATP_BIND_1"/>
    <property type="match status" value="1"/>
</dbReference>
<keyword evidence="7 9" id="KW-0238">DNA-binding</keyword>
<dbReference type="SMART" id="SM00487">
    <property type="entry name" value="DEXDc"/>
    <property type="match status" value="1"/>
</dbReference>
<organism evidence="12 13">
    <name type="scientific">Ehrlichia ruminantium</name>
    <name type="common">heartwater rickettsia</name>
    <name type="synonym">Cowdria ruminantium</name>
    <dbReference type="NCBI Taxonomy" id="779"/>
    <lineage>
        <taxon>Bacteria</taxon>
        <taxon>Pseudomonadati</taxon>
        <taxon>Pseudomonadota</taxon>
        <taxon>Alphaproteobacteria</taxon>
        <taxon>Rickettsiales</taxon>
        <taxon>Anaplasmataceae</taxon>
        <taxon>Ehrlichia</taxon>
    </lineage>
</organism>
<dbReference type="InterPro" id="IPR014001">
    <property type="entry name" value="Helicase_ATP-bd"/>
</dbReference>
<dbReference type="CDD" id="cd17991">
    <property type="entry name" value="DEXHc_TRCF"/>
    <property type="match status" value="1"/>
</dbReference>
<evidence type="ECO:0000256" key="2">
    <source>
        <dbReference type="ARBA" id="ARBA00022741"/>
    </source>
</evidence>
<dbReference type="PANTHER" id="PTHR47964">
    <property type="entry name" value="ATP-DEPENDENT DNA HELICASE HOMOLOG RECG, CHLOROPLASTIC"/>
    <property type="match status" value="1"/>
</dbReference>
<dbReference type="EMBL" id="CP033455">
    <property type="protein sequence ID" value="QGR03710.1"/>
    <property type="molecule type" value="Genomic_DNA"/>
</dbReference>
<dbReference type="GO" id="GO:0000716">
    <property type="term" value="P:transcription-coupled nucleotide-excision repair, DNA damage recognition"/>
    <property type="evidence" value="ECO:0007669"/>
    <property type="project" value="UniProtKB-UniRule"/>
</dbReference>
<feature type="domain" description="Helicase ATP-binding" evidence="10">
    <location>
        <begin position="600"/>
        <end position="762"/>
    </location>
</feature>
<keyword evidence="3 9" id="KW-0227">DNA damage</keyword>
<comment type="similarity">
    <text evidence="9">In the N-terminal section; belongs to the UvrB family.</text>
</comment>
<dbReference type="Gene3D" id="3.90.1150.50">
    <property type="entry name" value="Transcription-repair-coupling factor, D7 domain"/>
    <property type="match status" value="1"/>
</dbReference>
<dbReference type="InterPro" id="IPR004576">
    <property type="entry name" value="Mfd"/>
</dbReference>
<dbReference type="Gene3D" id="2.40.10.170">
    <property type="match status" value="1"/>
</dbReference>
<proteinExistence type="inferred from homology"/>
<evidence type="ECO:0000259" key="11">
    <source>
        <dbReference type="PROSITE" id="PS51194"/>
    </source>
</evidence>
<dbReference type="Pfam" id="PF03461">
    <property type="entry name" value="TRCF"/>
    <property type="match status" value="1"/>
</dbReference>
<dbReference type="InterPro" id="IPR005118">
    <property type="entry name" value="TRCF_C"/>
</dbReference>
<evidence type="ECO:0000313" key="12">
    <source>
        <dbReference type="EMBL" id="QGR03710.1"/>
    </source>
</evidence>
<dbReference type="PANTHER" id="PTHR47964:SF1">
    <property type="entry name" value="ATP-DEPENDENT DNA HELICASE HOMOLOG RECG, CHLOROPLASTIC"/>
    <property type="match status" value="1"/>
</dbReference>
<sequence length="1125" mass="129594">MYNTNYISNIPYTLEPLIITEMYNKGLIDSAIYITNHNDCLHGLSSILKFYVPNLKVIVFPEWDSIPYKRSSPNNSIMTERIKSLYSLISIQNNIPYIIITTANAVIQKVLPRNVISQIVFKITTQQNLSINQIENYLTTHGYIKFSTVHDIGEFSINNNIIDIFPMTYTNPIRIYLNDNYIESIQAFDCKTQLTHNCSSIDEILIYPASEIIKQQKNIEQFIKIYKTKTNQDKNLLDTIISRKKYIGEENFLPLFYQAELENIFNYTKNITLILSNKIIDQITQHYNKLISTYKNSLHYQVAPSQLYINLENFQSITRQFKKIIFLTADKLEDVNIEIQNPQYNLSKIKKVPNFKVLAEQEQIDIFEIFARYIKSKHDTHKLLIACNSIETLEYIQSKLKPFNIQLNQVNNYSEINNTYNITILQINNSFATESIITIAEDTLLHTESIKENISNVISQAIDLNIGDIIIHKDYGIGKVVKLETIKILDHYHDFIKIEYYNNDKLFLPVENINLITRYSNQDSNITLDRLGSTSWQQRQTKLKKHIRKIAKELIAVEAARQLMQGTSFPPDDTYINFCNEFAYIETTDQLQAIKDIEDDLSSGKIMNRLICGDTGFGKTEVALRAAFLVASRNYQVAIIVPTTLLCKQHFAIFTERFKNFPNIKVKQLSKIVDKLEAKKIKENISCGQVHIIIGTHAVLSKDINFFNLSLIIIDEEQQFGVKQKELLKKIKPNVHVLSLSATPIPRTLHMSLCGIKNLSLIKTPPKDRLPVTTYTTNYNDNIIRDAIIHEYERGGKIFYVCPQINNIKNISDNLTRLLPNIRVGIAHGQLPSNELENVMNDFLDGKFTILLTTSIIECGLDIPQANTIIIHNADMFGLAQLYQLKGRVGRSNIRGYAYLILSDKTTSISERRLEIIQSIDSINSGFSLSLHDMDIRGFGNIIGEEQSGNIKDIGIELYQQMLEEELNNANQCSKNLYHININININIRIPEHYIYDIGLRINTYKRIGNLKTKEEIDSFHIELIRKFGKLPDEVENLLNIIYIKQLCLLIGIYEIEQVKNVLNFKIHNGITFSKAVLDYLINHPLILKIQNDNISMLINSTSLCIIKFIIHHLKRMILLLSHPT</sequence>
<keyword evidence="8 9" id="KW-0234">DNA repair</keyword>
<dbReference type="Pfam" id="PF00271">
    <property type="entry name" value="Helicase_C"/>
    <property type="match status" value="1"/>
</dbReference>
<dbReference type="Pfam" id="PF17757">
    <property type="entry name" value="UvrB_inter"/>
    <property type="match status" value="1"/>
</dbReference>
<dbReference type="Pfam" id="PF02559">
    <property type="entry name" value="CarD_TRCF_RID"/>
    <property type="match status" value="1"/>
</dbReference>
<dbReference type="PROSITE" id="PS51194">
    <property type="entry name" value="HELICASE_CTER"/>
    <property type="match status" value="1"/>
</dbReference>
<dbReference type="AlphaFoldDB" id="A0AAE6QDS8"/>
<name>A0AAE6QDS8_EHRRU</name>
<dbReference type="InterPro" id="IPR036101">
    <property type="entry name" value="CarD-like/TRCF_RID_sf"/>
</dbReference>
<evidence type="ECO:0000256" key="6">
    <source>
        <dbReference type="ARBA" id="ARBA00022840"/>
    </source>
</evidence>
<dbReference type="Gene3D" id="3.30.2060.10">
    <property type="entry name" value="Penicillin-binding protein 1b domain"/>
    <property type="match status" value="1"/>
</dbReference>
<evidence type="ECO:0000256" key="1">
    <source>
        <dbReference type="ARBA" id="ARBA00022490"/>
    </source>
</evidence>
<dbReference type="Gene3D" id="3.40.50.300">
    <property type="entry name" value="P-loop containing nucleotide triphosphate hydrolases"/>
    <property type="match status" value="2"/>
</dbReference>
<comment type="similarity">
    <text evidence="9">In the C-terminal section; belongs to the helicase family. RecG subfamily.</text>
</comment>
<accession>A0AAE6QDS8</accession>
<dbReference type="SMART" id="SM01058">
    <property type="entry name" value="CarD_TRCF"/>
    <property type="match status" value="1"/>
</dbReference>
<dbReference type="Gene3D" id="3.40.50.11180">
    <property type="match status" value="1"/>
</dbReference>
<keyword evidence="13" id="KW-1185">Reference proteome</keyword>
<dbReference type="GO" id="GO:0003678">
    <property type="term" value="F:DNA helicase activity"/>
    <property type="evidence" value="ECO:0007669"/>
    <property type="project" value="TreeGrafter"/>
</dbReference>
<dbReference type="SUPFAM" id="SSF52540">
    <property type="entry name" value="P-loop containing nucleoside triphosphate hydrolases"/>
    <property type="match status" value="3"/>
</dbReference>
<dbReference type="GO" id="GO:0016787">
    <property type="term" value="F:hydrolase activity"/>
    <property type="evidence" value="ECO:0007669"/>
    <property type="project" value="UniProtKB-KW"/>
</dbReference>
<comment type="subcellular location">
    <subcellularLocation>
        <location evidence="9">Cytoplasm</location>
    </subcellularLocation>
</comment>
<dbReference type="GO" id="GO:0005524">
    <property type="term" value="F:ATP binding"/>
    <property type="evidence" value="ECO:0007669"/>
    <property type="project" value="UniProtKB-UniRule"/>
</dbReference>
<keyword evidence="6 9" id="KW-0067">ATP-binding</keyword>
<dbReference type="HAMAP" id="MF_00969">
    <property type="entry name" value="TRCF"/>
    <property type="match status" value="1"/>
</dbReference>
<dbReference type="GO" id="GO:0005737">
    <property type="term" value="C:cytoplasm"/>
    <property type="evidence" value="ECO:0007669"/>
    <property type="project" value="UniProtKB-SubCell"/>
</dbReference>
<dbReference type="NCBIfam" id="TIGR00580">
    <property type="entry name" value="mfd"/>
    <property type="match status" value="1"/>
</dbReference>
<dbReference type="SMART" id="SM00982">
    <property type="entry name" value="TRCF"/>
    <property type="match status" value="1"/>
</dbReference>
<dbReference type="InterPro" id="IPR027417">
    <property type="entry name" value="P-loop_NTPase"/>
</dbReference>
<dbReference type="SUPFAM" id="SSF143517">
    <property type="entry name" value="TRCF domain-like"/>
    <property type="match status" value="1"/>
</dbReference>
<evidence type="ECO:0000256" key="4">
    <source>
        <dbReference type="ARBA" id="ARBA00022801"/>
    </source>
</evidence>
<protein>
    <recommendedName>
        <fullName evidence="9">Transcription-repair-coupling factor</fullName>
        <shortName evidence="9">TRCF</shortName>
        <ecNumber evidence="9">3.6.4.-</ecNumber>
    </recommendedName>
</protein>
<feature type="domain" description="Helicase C-terminal" evidence="11">
    <location>
        <begin position="783"/>
        <end position="935"/>
    </location>
</feature>
<dbReference type="SUPFAM" id="SSF141259">
    <property type="entry name" value="CarD-like"/>
    <property type="match status" value="1"/>
</dbReference>
<evidence type="ECO:0000256" key="7">
    <source>
        <dbReference type="ARBA" id="ARBA00023125"/>
    </source>
</evidence>
<dbReference type="GO" id="GO:0003684">
    <property type="term" value="F:damaged DNA binding"/>
    <property type="evidence" value="ECO:0007669"/>
    <property type="project" value="InterPro"/>
</dbReference>
<keyword evidence="5" id="KW-0347">Helicase</keyword>
<keyword evidence="2 9" id="KW-0547">Nucleotide-binding</keyword>
<dbReference type="Proteomes" id="UP000422822">
    <property type="component" value="Chromosome"/>
</dbReference>
<dbReference type="InterPro" id="IPR003711">
    <property type="entry name" value="CarD-like/TRCF_RID"/>
</dbReference>
<dbReference type="InterPro" id="IPR041471">
    <property type="entry name" value="UvrB_inter"/>
</dbReference>
<dbReference type="EC" id="3.6.4.-" evidence="9"/>
<dbReference type="Pfam" id="PF00270">
    <property type="entry name" value="DEAD"/>
    <property type="match status" value="1"/>
</dbReference>
<keyword evidence="4 9" id="KW-0378">Hydrolase</keyword>
<comment type="function">
    <text evidence="9">Couples transcription and DNA repair by recognizing RNA polymerase (RNAP) stalled at DNA lesions. Mediates ATP-dependent release of RNAP and its truncated transcript from the DNA, and recruitment of nucleotide excision repair machinery to the damaged site.</text>
</comment>
<gene>
    <name evidence="9 12" type="primary">mfd</name>
    <name evidence="12" type="ORF">EDL80_04045</name>
</gene>
<dbReference type="RefSeq" id="WP_158406896.1">
    <property type="nucleotide sequence ID" value="NZ_CP033454.1"/>
</dbReference>
<dbReference type="InterPro" id="IPR001650">
    <property type="entry name" value="Helicase_C-like"/>
</dbReference>
<evidence type="ECO:0000256" key="3">
    <source>
        <dbReference type="ARBA" id="ARBA00022763"/>
    </source>
</evidence>